<evidence type="ECO:0000313" key="2">
    <source>
        <dbReference type="EMBL" id="GAL86674.1"/>
    </source>
</evidence>
<keyword evidence="2" id="KW-0378">Hydrolase</keyword>
<comment type="caution">
    <text evidence="2">The sequence shown here is derived from an EMBL/GenBank/DDBJ whole genome shotgun (WGS) entry which is preliminary data.</text>
</comment>
<dbReference type="InterPro" id="IPR029058">
    <property type="entry name" value="AB_hydrolase_fold"/>
</dbReference>
<organism evidence="2 3">
    <name type="scientific">Sporocytophaga myxococcoides</name>
    <dbReference type="NCBI Taxonomy" id="153721"/>
    <lineage>
        <taxon>Bacteria</taxon>
        <taxon>Pseudomonadati</taxon>
        <taxon>Bacteroidota</taxon>
        <taxon>Cytophagia</taxon>
        <taxon>Cytophagales</taxon>
        <taxon>Cytophagaceae</taxon>
        <taxon>Sporocytophaga</taxon>
    </lineage>
</organism>
<dbReference type="Pfam" id="PF00561">
    <property type="entry name" value="Abhydrolase_1"/>
    <property type="match status" value="1"/>
</dbReference>
<name>A0A098LJL0_9BACT</name>
<dbReference type="Proteomes" id="UP000030185">
    <property type="component" value="Unassembled WGS sequence"/>
</dbReference>
<evidence type="ECO:0000313" key="3">
    <source>
        <dbReference type="Proteomes" id="UP000030185"/>
    </source>
</evidence>
<dbReference type="RefSeq" id="WP_045467027.1">
    <property type="nucleotide sequence ID" value="NZ_BBLT01000009.1"/>
</dbReference>
<dbReference type="OrthoDB" id="9780932at2"/>
<dbReference type="PANTHER" id="PTHR43798:SF33">
    <property type="entry name" value="HYDROLASE, PUTATIVE (AFU_ORTHOLOGUE AFUA_2G14860)-RELATED"/>
    <property type="match status" value="1"/>
</dbReference>
<dbReference type="STRING" id="153721.MYP_3904"/>
<reference evidence="2 3" key="1">
    <citation type="submission" date="2014-09" db="EMBL/GenBank/DDBJ databases">
        <title>Sporocytophaga myxococcoides PG-01 genome sequencing.</title>
        <authorList>
            <person name="Liu L."/>
            <person name="Gao P.J."/>
            <person name="Chen G.J."/>
            <person name="Wang L.S."/>
        </authorList>
    </citation>
    <scope>NUCLEOTIDE SEQUENCE [LARGE SCALE GENOMIC DNA]</scope>
    <source>
        <strain evidence="2 3">PG-01</strain>
    </source>
</reference>
<dbReference type="Gene3D" id="3.40.50.1820">
    <property type="entry name" value="alpha/beta hydrolase"/>
    <property type="match status" value="1"/>
</dbReference>
<dbReference type="InterPro" id="IPR050266">
    <property type="entry name" value="AB_hydrolase_sf"/>
</dbReference>
<sequence>MRLFKDNKPVKTSLFQYTEAGSGEPILLLHGLFGRLSNWHDTIKHFSKKYRVIIPELPVYEKSLPKEGLDGLVEFLDSFIQSLNLDKVTLVGNSLGGHLAILFTVKHPEKIERLVLAGSSGLYENSLGVTYPKRGSYQYVEEKVRNIFHNERVATPQLVDEVFEVVNNVRKTIKVIKMARSANTNNVASILDKINVPVLLIWGKQDKVTPIDIAYRFQDLIPGDVTLHTIEQCGHVPMMEHPEEFNKVLETFLIQTSDFVLSSKGA</sequence>
<gene>
    <name evidence="2" type="ORF">MYP_3904</name>
</gene>
<keyword evidence="3" id="KW-1185">Reference proteome</keyword>
<dbReference type="PRINTS" id="PR00111">
    <property type="entry name" value="ABHYDROLASE"/>
</dbReference>
<dbReference type="AlphaFoldDB" id="A0A098LJL0"/>
<protein>
    <submittedName>
        <fullName evidence="2">2-hydroxy-6-ketonona-2,4-dienedioic acid hydrolase</fullName>
    </submittedName>
</protein>
<evidence type="ECO:0000259" key="1">
    <source>
        <dbReference type="Pfam" id="PF00561"/>
    </source>
</evidence>
<dbReference type="GO" id="GO:0047372">
    <property type="term" value="F:monoacylglycerol lipase activity"/>
    <property type="evidence" value="ECO:0007669"/>
    <property type="project" value="TreeGrafter"/>
</dbReference>
<dbReference type="SUPFAM" id="SSF53474">
    <property type="entry name" value="alpha/beta-Hydrolases"/>
    <property type="match status" value="1"/>
</dbReference>
<feature type="domain" description="AB hydrolase-1" evidence="1">
    <location>
        <begin position="25"/>
        <end position="242"/>
    </location>
</feature>
<accession>A0A098LJL0</accession>
<proteinExistence type="predicted"/>
<dbReference type="InterPro" id="IPR000073">
    <property type="entry name" value="AB_hydrolase_1"/>
</dbReference>
<dbReference type="GO" id="GO:0046464">
    <property type="term" value="P:acylglycerol catabolic process"/>
    <property type="evidence" value="ECO:0007669"/>
    <property type="project" value="TreeGrafter"/>
</dbReference>
<dbReference type="PANTHER" id="PTHR43798">
    <property type="entry name" value="MONOACYLGLYCEROL LIPASE"/>
    <property type="match status" value="1"/>
</dbReference>
<dbReference type="EMBL" id="BBLT01000009">
    <property type="protein sequence ID" value="GAL86674.1"/>
    <property type="molecule type" value="Genomic_DNA"/>
</dbReference>
<dbReference type="GO" id="GO:0016020">
    <property type="term" value="C:membrane"/>
    <property type="evidence" value="ECO:0007669"/>
    <property type="project" value="TreeGrafter"/>
</dbReference>
<dbReference type="eggNOG" id="COG1073">
    <property type="taxonomic scope" value="Bacteria"/>
</dbReference>